<dbReference type="AlphaFoldDB" id="A0A450U445"/>
<protein>
    <submittedName>
        <fullName evidence="1">Uncharacterized protein</fullName>
    </submittedName>
</protein>
<proteinExistence type="predicted"/>
<dbReference type="EMBL" id="CAADFE010000160">
    <property type="protein sequence ID" value="VFJ78001.1"/>
    <property type="molecule type" value="Genomic_DNA"/>
</dbReference>
<evidence type="ECO:0000313" key="1">
    <source>
        <dbReference type="EMBL" id="VFJ78001.1"/>
    </source>
</evidence>
<sequence length="158" mass="17885">MRRLKKRPRTFCGDDITGSIYPGAPRLDLPQFRFEGIIVSHLDHFAALCKDVEPLVIGVTGDAIRHHHRNHRVHQLHAPISWKERLEFGQPLQILLHVVFRATVLALDGDRLPKAIETATEADAVGLIGKTEDTETFSWLTEKTLASFLIPRDWLAIP</sequence>
<reference evidence="1" key="1">
    <citation type="submission" date="2019-02" db="EMBL/GenBank/DDBJ databases">
        <authorList>
            <person name="Gruber-Vodicka R. H."/>
            <person name="Seah K. B. B."/>
        </authorList>
    </citation>
    <scope>NUCLEOTIDE SEQUENCE</scope>
    <source>
        <strain evidence="1">BECK_BZ131</strain>
    </source>
</reference>
<organism evidence="1">
    <name type="scientific">Candidatus Kentrum sp. FW</name>
    <dbReference type="NCBI Taxonomy" id="2126338"/>
    <lineage>
        <taxon>Bacteria</taxon>
        <taxon>Pseudomonadati</taxon>
        <taxon>Pseudomonadota</taxon>
        <taxon>Gammaproteobacteria</taxon>
        <taxon>Candidatus Kentrum</taxon>
    </lineage>
</organism>
<name>A0A450U445_9GAMM</name>
<gene>
    <name evidence="1" type="ORF">BECKFW1821C_GA0114237_11604</name>
</gene>
<accession>A0A450U445</accession>